<gene>
    <name evidence="1" type="ORF">K488DRAFT_87637</name>
</gene>
<sequence length="148" mass="16815">MSFIQTQDSALQQRVKETICKMFKRLEGFIGREEMLKEMVKAVLRNKEAVEVMVEWGVARDIAGPRHYVVPEEPTKTEMNGIYVVANRARLRGLLWGLWKTGQIYGYAVDFEWGVDDEHNAGNDASFTAEAFALMATGAKTRQLDEVL</sequence>
<keyword evidence="2" id="KW-1185">Reference proteome</keyword>
<organism evidence="1 2">
    <name type="scientific">Vararia minispora EC-137</name>
    <dbReference type="NCBI Taxonomy" id="1314806"/>
    <lineage>
        <taxon>Eukaryota</taxon>
        <taxon>Fungi</taxon>
        <taxon>Dikarya</taxon>
        <taxon>Basidiomycota</taxon>
        <taxon>Agaricomycotina</taxon>
        <taxon>Agaricomycetes</taxon>
        <taxon>Russulales</taxon>
        <taxon>Lachnocladiaceae</taxon>
        <taxon>Vararia</taxon>
    </lineage>
</organism>
<dbReference type="EMBL" id="MU273614">
    <property type="protein sequence ID" value="KAI0030599.1"/>
    <property type="molecule type" value="Genomic_DNA"/>
</dbReference>
<evidence type="ECO:0000313" key="2">
    <source>
        <dbReference type="Proteomes" id="UP000814128"/>
    </source>
</evidence>
<proteinExistence type="predicted"/>
<comment type="caution">
    <text evidence="1">The sequence shown here is derived from an EMBL/GenBank/DDBJ whole genome shotgun (WGS) entry which is preliminary data.</text>
</comment>
<accession>A0ACB8QFS9</accession>
<dbReference type="Proteomes" id="UP000814128">
    <property type="component" value="Unassembled WGS sequence"/>
</dbReference>
<protein>
    <submittedName>
        <fullName evidence="1">Uncharacterized protein</fullName>
    </submittedName>
</protein>
<name>A0ACB8QFS9_9AGAM</name>
<reference evidence="1" key="2">
    <citation type="journal article" date="2022" name="New Phytol.">
        <title>Evolutionary transition to the ectomycorrhizal habit in the genomes of a hyperdiverse lineage of mushroom-forming fungi.</title>
        <authorList>
            <person name="Looney B."/>
            <person name="Miyauchi S."/>
            <person name="Morin E."/>
            <person name="Drula E."/>
            <person name="Courty P.E."/>
            <person name="Kohler A."/>
            <person name="Kuo A."/>
            <person name="LaButti K."/>
            <person name="Pangilinan J."/>
            <person name="Lipzen A."/>
            <person name="Riley R."/>
            <person name="Andreopoulos W."/>
            <person name="He G."/>
            <person name="Johnson J."/>
            <person name="Nolan M."/>
            <person name="Tritt A."/>
            <person name="Barry K.W."/>
            <person name="Grigoriev I.V."/>
            <person name="Nagy L.G."/>
            <person name="Hibbett D."/>
            <person name="Henrissat B."/>
            <person name="Matheny P.B."/>
            <person name="Labbe J."/>
            <person name="Martin F.M."/>
        </authorList>
    </citation>
    <scope>NUCLEOTIDE SEQUENCE</scope>
    <source>
        <strain evidence="1">EC-137</strain>
    </source>
</reference>
<reference evidence="1" key="1">
    <citation type="submission" date="2021-02" db="EMBL/GenBank/DDBJ databases">
        <authorList>
            <consortium name="DOE Joint Genome Institute"/>
            <person name="Ahrendt S."/>
            <person name="Looney B.P."/>
            <person name="Miyauchi S."/>
            <person name="Morin E."/>
            <person name="Drula E."/>
            <person name="Courty P.E."/>
            <person name="Chicoki N."/>
            <person name="Fauchery L."/>
            <person name="Kohler A."/>
            <person name="Kuo A."/>
            <person name="Labutti K."/>
            <person name="Pangilinan J."/>
            <person name="Lipzen A."/>
            <person name="Riley R."/>
            <person name="Andreopoulos W."/>
            <person name="He G."/>
            <person name="Johnson J."/>
            <person name="Barry K.W."/>
            <person name="Grigoriev I.V."/>
            <person name="Nagy L."/>
            <person name="Hibbett D."/>
            <person name="Henrissat B."/>
            <person name="Matheny P.B."/>
            <person name="Labbe J."/>
            <person name="Martin F."/>
        </authorList>
    </citation>
    <scope>NUCLEOTIDE SEQUENCE</scope>
    <source>
        <strain evidence="1">EC-137</strain>
    </source>
</reference>
<evidence type="ECO:0000313" key="1">
    <source>
        <dbReference type="EMBL" id="KAI0030599.1"/>
    </source>
</evidence>